<accession>A0A9Q0AUN4</accession>
<reference evidence="2" key="1">
    <citation type="submission" date="2021-03" db="EMBL/GenBank/DDBJ databases">
        <title>Revisited historic fungal species revealed as producer of novel bioactive compounds through whole genome sequencing and comparative genomics.</title>
        <authorList>
            <person name="Vignolle G.A."/>
            <person name="Hochenegger N."/>
            <person name="Mach R.L."/>
            <person name="Mach-Aigner A.R."/>
            <person name="Javad Rahimi M."/>
            <person name="Salim K.A."/>
            <person name="Chan C.M."/>
            <person name="Lim L.B.L."/>
            <person name="Cai F."/>
            <person name="Druzhinina I.S."/>
            <person name="U'Ren J.M."/>
            <person name="Derntl C."/>
        </authorList>
    </citation>
    <scope>NUCLEOTIDE SEQUENCE</scope>
    <source>
        <strain evidence="2">TUCIM 5799</strain>
    </source>
</reference>
<name>A0A9Q0AUN4_9PEZI</name>
<evidence type="ECO:0000256" key="1">
    <source>
        <dbReference type="SAM" id="SignalP"/>
    </source>
</evidence>
<evidence type="ECO:0000313" key="3">
    <source>
        <dbReference type="Proteomes" id="UP000829685"/>
    </source>
</evidence>
<evidence type="ECO:0000313" key="2">
    <source>
        <dbReference type="EMBL" id="KAI1879356.1"/>
    </source>
</evidence>
<keyword evidence="1" id="KW-0732">Signal</keyword>
<dbReference type="Proteomes" id="UP000829685">
    <property type="component" value="Unassembled WGS sequence"/>
</dbReference>
<proteinExistence type="predicted"/>
<gene>
    <name evidence="2" type="ORF">JX265_002310</name>
</gene>
<organism evidence="2 3">
    <name type="scientific">Neoarthrinium moseri</name>
    <dbReference type="NCBI Taxonomy" id="1658444"/>
    <lineage>
        <taxon>Eukaryota</taxon>
        <taxon>Fungi</taxon>
        <taxon>Dikarya</taxon>
        <taxon>Ascomycota</taxon>
        <taxon>Pezizomycotina</taxon>
        <taxon>Sordariomycetes</taxon>
        <taxon>Xylariomycetidae</taxon>
        <taxon>Amphisphaeriales</taxon>
        <taxon>Apiosporaceae</taxon>
        <taxon>Neoarthrinium</taxon>
    </lineage>
</organism>
<sequence length="136" mass="14398">MQLLTTFTGLLTVAASVSAAPTETVAKRDVGGVLICQGANATGTCHYEKYTLDECHDLPTDLSGNASTFAPDGDNFFCFPKVGNCASICTSPTGCTFGAVDFNSPVKYDLSSIQWDHLIQSFRCQLNQTATATTKA</sequence>
<keyword evidence="3" id="KW-1185">Reference proteome</keyword>
<feature type="chain" id="PRO_5040151704" evidence="1">
    <location>
        <begin position="20"/>
        <end position="136"/>
    </location>
</feature>
<comment type="caution">
    <text evidence="2">The sequence shown here is derived from an EMBL/GenBank/DDBJ whole genome shotgun (WGS) entry which is preliminary data.</text>
</comment>
<feature type="signal peptide" evidence="1">
    <location>
        <begin position="1"/>
        <end position="19"/>
    </location>
</feature>
<protein>
    <submittedName>
        <fullName evidence="2">Uncharacterized protein</fullName>
    </submittedName>
</protein>
<dbReference type="EMBL" id="JAFIMR010000004">
    <property type="protein sequence ID" value="KAI1879356.1"/>
    <property type="molecule type" value="Genomic_DNA"/>
</dbReference>
<dbReference type="AlphaFoldDB" id="A0A9Q0AUN4"/>